<name>A0A6N7XBL8_9FIRM</name>
<dbReference type="InterPro" id="IPR050813">
    <property type="entry name" value="Sigma-70_Factor"/>
</dbReference>
<dbReference type="InterPro" id="IPR013324">
    <property type="entry name" value="RNA_pol_sigma_r3/r4-like"/>
</dbReference>
<comment type="caution">
    <text evidence="8">The sequence shown here is derived from an EMBL/GenBank/DDBJ whole genome shotgun (WGS) entry which is preliminary data.</text>
</comment>
<evidence type="ECO:0000259" key="6">
    <source>
        <dbReference type="Pfam" id="PF04542"/>
    </source>
</evidence>
<gene>
    <name evidence="8" type="ORF">FYJ71_01720</name>
</gene>
<dbReference type="SUPFAM" id="SSF88946">
    <property type="entry name" value="Sigma2 domain of RNA polymerase sigma factors"/>
    <property type="match status" value="1"/>
</dbReference>
<keyword evidence="3" id="KW-0731">Sigma factor</keyword>
<dbReference type="EMBL" id="VUNE01000001">
    <property type="protein sequence ID" value="MST61692.1"/>
    <property type="molecule type" value="Genomic_DNA"/>
</dbReference>
<dbReference type="InterPro" id="IPR007630">
    <property type="entry name" value="RNA_pol_sigma70_r4"/>
</dbReference>
<evidence type="ECO:0000256" key="2">
    <source>
        <dbReference type="ARBA" id="ARBA00023015"/>
    </source>
</evidence>
<dbReference type="InterPro" id="IPR014284">
    <property type="entry name" value="RNA_pol_sigma-70_dom"/>
</dbReference>
<dbReference type="Gene3D" id="1.20.120.1810">
    <property type="match status" value="1"/>
</dbReference>
<evidence type="ECO:0000259" key="7">
    <source>
        <dbReference type="Pfam" id="PF04545"/>
    </source>
</evidence>
<proteinExistence type="inferred from homology"/>
<keyword evidence="4" id="KW-0238">DNA-binding</keyword>
<evidence type="ECO:0000256" key="1">
    <source>
        <dbReference type="ARBA" id="ARBA00007788"/>
    </source>
</evidence>
<evidence type="ECO:0000313" key="9">
    <source>
        <dbReference type="Proteomes" id="UP000440713"/>
    </source>
</evidence>
<comment type="similarity">
    <text evidence="1">Belongs to the sigma-70 factor family.</text>
</comment>
<feature type="domain" description="RNA polymerase sigma-70 region 2" evidence="6">
    <location>
        <begin position="89"/>
        <end position="139"/>
    </location>
</feature>
<evidence type="ECO:0000313" key="8">
    <source>
        <dbReference type="EMBL" id="MST61692.1"/>
    </source>
</evidence>
<dbReference type="Pfam" id="PF04545">
    <property type="entry name" value="Sigma70_r4"/>
    <property type="match status" value="1"/>
</dbReference>
<sequence>MLEGIHGMCSGNIRKEIDDFVYYCNENYNKDKKEEFEHILVEDINDRKDRILLWEAQNGNDVAKEYFILDKMDYVRILTSRDSDIIAFKSRGLDDDDLFQTGIIGVLDTIKKYDFRTNVKVSTYLTNNVKFSIRNMYRQYGLISISREAGSIYKRCSEKISLIGDYITKDDIENLSREIHVDAKKIEFSINAVKSRSNICTINIDGSIECDVSAYEKYNMKTYRDYLEKMDDYYEYISIIQEMKKLSKKEYNIIKGIYIDDRTQKDLSEELNISVPAVGKIKKRAIEKMKRGLL</sequence>
<dbReference type="GO" id="GO:0003677">
    <property type="term" value="F:DNA binding"/>
    <property type="evidence" value="ECO:0007669"/>
    <property type="project" value="UniProtKB-KW"/>
</dbReference>
<dbReference type="Gene3D" id="1.20.140.160">
    <property type="match status" value="1"/>
</dbReference>
<keyword evidence="9" id="KW-1185">Reference proteome</keyword>
<dbReference type="PANTHER" id="PTHR30376">
    <property type="entry name" value="SIGMA FACTOR RPOH HEAT SHOCK RELATED"/>
    <property type="match status" value="1"/>
</dbReference>
<protein>
    <submittedName>
        <fullName evidence="8">Sigma-70 family RNA polymerase sigma factor</fullName>
    </submittedName>
</protein>
<dbReference type="InterPro" id="IPR013325">
    <property type="entry name" value="RNA_pol_sigma_r2"/>
</dbReference>
<dbReference type="InterPro" id="IPR007627">
    <property type="entry name" value="RNA_pol_sigma70_r2"/>
</dbReference>
<dbReference type="NCBIfam" id="TIGR02937">
    <property type="entry name" value="sigma70-ECF"/>
    <property type="match status" value="1"/>
</dbReference>
<keyword evidence="2" id="KW-0805">Transcription regulation</keyword>
<dbReference type="Proteomes" id="UP000440713">
    <property type="component" value="Unassembled WGS sequence"/>
</dbReference>
<accession>A0A6N7XBL8</accession>
<keyword evidence="5" id="KW-0804">Transcription</keyword>
<dbReference type="Pfam" id="PF04542">
    <property type="entry name" value="Sigma70_r2"/>
    <property type="match status" value="1"/>
</dbReference>
<reference evidence="8 9" key="1">
    <citation type="submission" date="2019-08" db="EMBL/GenBank/DDBJ databases">
        <title>In-depth cultivation of the pig gut microbiome towards novel bacterial diversity and tailored functional studies.</title>
        <authorList>
            <person name="Wylensek D."/>
            <person name="Hitch T.C.A."/>
            <person name="Clavel T."/>
        </authorList>
    </citation>
    <scope>NUCLEOTIDE SEQUENCE [LARGE SCALE GENOMIC DNA]</scope>
    <source>
        <strain evidence="8 9">WCA-SAB-591-4A-A</strain>
    </source>
</reference>
<evidence type="ECO:0000256" key="5">
    <source>
        <dbReference type="ARBA" id="ARBA00023163"/>
    </source>
</evidence>
<dbReference type="GO" id="GO:0006352">
    <property type="term" value="P:DNA-templated transcription initiation"/>
    <property type="evidence" value="ECO:0007669"/>
    <property type="project" value="InterPro"/>
</dbReference>
<dbReference type="PANTHER" id="PTHR30376:SF3">
    <property type="entry name" value="RNA POLYMERASE SIGMA FACTOR RPOH"/>
    <property type="match status" value="1"/>
</dbReference>
<dbReference type="GO" id="GO:0016987">
    <property type="term" value="F:sigma factor activity"/>
    <property type="evidence" value="ECO:0007669"/>
    <property type="project" value="UniProtKB-KW"/>
</dbReference>
<dbReference type="AlphaFoldDB" id="A0A6N7XBL8"/>
<dbReference type="SUPFAM" id="SSF88659">
    <property type="entry name" value="Sigma3 and sigma4 domains of RNA polymerase sigma factors"/>
    <property type="match status" value="1"/>
</dbReference>
<feature type="domain" description="RNA polymerase sigma-70 region 4" evidence="7">
    <location>
        <begin position="243"/>
        <end position="290"/>
    </location>
</feature>
<evidence type="ECO:0000256" key="4">
    <source>
        <dbReference type="ARBA" id="ARBA00023125"/>
    </source>
</evidence>
<organism evidence="8 9">
    <name type="scientific">Peptostreptococcus porci</name>
    <dbReference type="NCBI Taxonomy" id="2652282"/>
    <lineage>
        <taxon>Bacteria</taxon>
        <taxon>Bacillati</taxon>
        <taxon>Bacillota</taxon>
        <taxon>Clostridia</taxon>
        <taxon>Peptostreptococcales</taxon>
        <taxon>Peptostreptococcaceae</taxon>
        <taxon>Peptostreptococcus</taxon>
    </lineage>
</organism>
<evidence type="ECO:0000256" key="3">
    <source>
        <dbReference type="ARBA" id="ARBA00023082"/>
    </source>
</evidence>